<gene>
    <name evidence="8" type="ORF">H9942_02510</name>
</gene>
<dbReference type="NCBIfam" id="TIGR01958">
    <property type="entry name" value="nuoE_fam"/>
    <property type="match status" value="1"/>
</dbReference>
<dbReference type="GO" id="GO:0051537">
    <property type="term" value="F:2 iron, 2 sulfur cluster binding"/>
    <property type="evidence" value="ECO:0007669"/>
    <property type="project" value="UniProtKB-KW"/>
</dbReference>
<dbReference type="EMBL" id="DWXZ01000043">
    <property type="protein sequence ID" value="HJB36926.1"/>
    <property type="molecule type" value="Genomic_DNA"/>
</dbReference>
<dbReference type="CDD" id="cd03064">
    <property type="entry name" value="TRX_Fd_NuoE"/>
    <property type="match status" value="1"/>
</dbReference>
<dbReference type="PIRSF" id="PIRSF000216">
    <property type="entry name" value="NADH_DH_24kDa"/>
    <property type="match status" value="1"/>
</dbReference>
<dbReference type="SUPFAM" id="SSF52833">
    <property type="entry name" value="Thioredoxin-like"/>
    <property type="match status" value="1"/>
</dbReference>
<dbReference type="PANTHER" id="PTHR43342">
    <property type="entry name" value="NADH-QUINONE OXIDOREDUCTASE, E SUBUNIT"/>
    <property type="match status" value="1"/>
</dbReference>
<evidence type="ECO:0000256" key="5">
    <source>
        <dbReference type="ARBA" id="ARBA00023014"/>
    </source>
</evidence>
<dbReference type="InterPro" id="IPR042128">
    <property type="entry name" value="NuoE_dom"/>
</dbReference>
<accession>A0A9D2LWH6</accession>
<dbReference type="FunFam" id="1.10.10.1590:FF:000001">
    <property type="entry name" value="NADH-quinone oxidoreductase subunit E"/>
    <property type="match status" value="1"/>
</dbReference>
<reference evidence="8" key="2">
    <citation type="submission" date="2021-04" db="EMBL/GenBank/DDBJ databases">
        <authorList>
            <person name="Gilroy R."/>
        </authorList>
    </citation>
    <scope>NUCLEOTIDE SEQUENCE</scope>
    <source>
        <strain evidence="8">ChiBcolR8-3208</strain>
    </source>
</reference>
<evidence type="ECO:0000256" key="6">
    <source>
        <dbReference type="ARBA" id="ARBA00034078"/>
    </source>
</evidence>
<evidence type="ECO:0000313" key="9">
    <source>
        <dbReference type="Proteomes" id="UP000824214"/>
    </source>
</evidence>
<feature type="binding site" evidence="7">
    <location>
        <position position="95"/>
    </location>
    <ligand>
        <name>[2Fe-2S] cluster</name>
        <dbReference type="ChEBI" id="CHEBI:190135"/>
    </ligand>
</feature>
<protein>
    <submittedName>
        <fullName evidence="8">NAD(P)H-dependent oxidoreductase subunit E</fullName>
    </submittedName>
</protein>
<evidence type="ECO:0000256" key="2">
    <source>
        <dbReference type="ARBA" id="ARBA00022714"/>
    </source>
</evidence>
<comment type="caution">
    <text evidence="8">The sequence shown here is derived from an EMBL/GenBank/DDBJ whole genome shotgun (WGS) entry which is preliminary data.</text>
</comment>
<dbReference type="AlphaFoldDB" id="A0A9D2LWH6"/>
<dbReference type="GO" id="GO:0016491">
    <property type="term" value="F:oxidoreductase activity"/>
    <property type="evidence" value="ECO:0007669"/>
    <property type="project" value="InterPro"/>
</dbReference>
<feature type="binding site" evidence="7">
    <location>
        <position position="131"/>
    </location>
    <ligand>
        <name>[2Fe-2S] cluster</name>
        <dbReference type="ChEBI" id="CHEBI:190135"/>
    </ligand>
</feature>
<evidence type="ECO:0000256" key="7">
    <source>
        <dbReference type="PIRSR" id="PIRSR000216-1"/>
    </source>
</evidence>
<comment type="cofactor">
    <cofactor evidence="6">
        <name>[2Fe-2S] cluster</name>
        <dbReference type="ChEBI" id="CHEBI:190135"/>
    </cofactor>
</comment>
<dbReference type="InterPro" id="IPR036249">
    <property type="entry name" value="Thioredoxin-like_sf"/>
</dbReference>
<keyword evidence="4 7" id="KW-0408">Iron</keyword>
<evidence type="ECO:0000256" key="1">
    <source>
        <dbReference type="ARBA" id="ARBA00010643"/>
    </source>
</evidence>
<proteinExistence type="inferred from homology"/>
<dbReference type="Gene3D" id="3.40.30.10">
    <property type="entry name" value="Glutaredoxin"/>
    <property type="match status" value="1"/>
</dbReference>
<dbReference type="Gene3D" id="1.10.10.1590">
    <property type="entry name" value="NADH-quinone oxidoreductase subunit E"/>
    <property type="match status" value="1"/>
</dbReference>
<evidence type="ECO:0000256" key="3">
    <source>
        <dbReference type="ARBA" id="ARBA00022723"/>
    </source>
</evidence>
<feature type="binding site" evidence="7">
    <location>
        <position position="135"/>
    </location>
    <ligand>
        <name>[2Fe-2S] cluster</name>
        <dbReference type="ChEBI" id="CHEBI:190135"/>
    </ligand>
</feature>
<sequence length="165" mass="17954">MQKRISNLPFHDTPEQAQKLDAVIESLKGTQGAVMPALHQAQDIYGYLPIEVQEKIAKGLGVSLEEVYGVSTFYSQFALTPKGRNHISVCLGTACYVKGADKVLERITQKLGIQPEECTEDGAFSLTACRCIGACGLAPVMTVNDEVYGRLVPEDVDSILAQYMV</sequence>
<comment type="similarity">
    <text evidence="1">Belongs to the complex I 24 kDa subunit family.</text>
</comment>
<dbReference type="InterPro" id="IPR041921">
    <property type="entry name" value="NuoE_N"/>
</dbReference>
<dbReference type="InterPro" id="IPR002023">
    <property type="entry name" value="NuoE-like"/>
</dbReference>
<dbReference type="Pfam" id="PF01257">
    <property type="entry name" value="2Fe-2S_thioredx"/>
    <property type="match status" value="1"/>
</dbReference>
<evidence type="ECO:0000256" key="4">
    <source>
        <dbReference type="ARBA" id="ARBA00023004"/>
    </source>
</evidence>
<dbReference type="InterPro" id="IPR028431">
    <property type="entry name" value="NADP_DH_HndA-like"/>
</dbReference>
<feature type="binding site" evidence="7">
    <location>
        <position position="90"/>
    </location>
    <ligand>
        <name>[2Fe-2S] cluster</name>
        <dbReference type="ChEBI" id="CHEBI:190135"/>
    </ligand>
</feature>
<organism evidence="8 9">
    <name type="scientific">Candidatus Acutalibacter ornithocaccae</name>
    <dbReference type="NCBI Taxonomy" id="2838416"/>
    <lineage>
        <taxon>Bacteria</taxon>
        <taxon>Bacillati</taxon>
        <taxon>Bacillota</taxon>
        <taxon>Clostridia</taxon>
        <taxon>Eubacteriales</taxon>
        <taxon>Acutalibacteraceae</taxon>
        <taxon>Acutalibacter</taxon>
    </lineage>
</organism>
<comment type="cofactor">
    <cofactor evidence="7">
        <name>[2Fe-2S] cluster</name>
        <dbReference type="ChEBI" id="CHEBI:190135"/>
    </cofactor>
    <text evidence="7">Binds 1 [2Fe-2S] cluster.</text>
</comment>
<evidence type="ECO:0000313" key="8">
    <source>
        <dbReference type="EMBL" id="HJB36926.1"/>
    </source>
</evidence>
<keyword evidence="2 7" id="KW-0001">2Fe-2S</keyword>
<dbReference type="PANTHER" id="PTHR43342:SF2">
    <property type="entry name" value="POTENTIAL NAD-REDUCING HYDROGENASE SUBUNIT"/>
    <property type="match status" value="1"/>
</dbReference>
<dbReference type="Proteomes" id="UP000824214">
    <property type="component" value="Unassembled WGS sequence"/>
</dbReference>
<reference evidence="8" key="1">
    <citation type="journal article" date="2021" name="PeerJ">
        <title>Extensive microbial diversity within the chicken gut microbiome revealed by metagenomics and culture.</title>
        <authorList>
            <person name="Gilroy R."/>
            <person name="Ravi A."/>
            <person name="Getino M."/>
            <person name="Pursley I."/>
            <person name="Horton D.L."/>
            <person name="Alikhan N.F."/>
            <person name="Baker D."/>
            <person name="Gharbi K."/>
            <person name="Hall N."/>
            <person name="Watson M."/>
            <person name="Adriaenssens E.M."/>
            <person name="Foster-Nyarko E."/>
            <person name="Jarju S."/>
            <person name="Secka A."/>
            <person name="Antonio M."/>
            <person name="Oren A."/>
            <person name="Chaudhuri R.R."/>
            <person name="La Ragione R."/>
            <person name="Hildebrand F."/>
            <person name="Pallen M.J."/>
        </authorList>
    </citation>
    <scope>NUCLEOTIDE SEQUENCE</scope>
    <source>
        <strain evidence="8">ChiBcolR8-3208</strain>
    </source>
</reference>
<dbReference type="GO" id="GO:0046872">
    <property type="term" value="F:metal ion binding"/>
    <property type="evidence" value="ECO:0007669"/>
    <property type="project" value="UniProtKB-KW"/>
</dbReference>
<keyword evidence="5 7" id="KW-0411">Iron-sulfur</keyword>
<keyword evidence="3 7" id="KW-0479">Metal-binding</keyword>
<name>A0A9D2LWH6_9FIRM</name>